<protein>
    <submittedName>
        <fullName evidence="1">DNA uptake protein and related DNA-binding protein-like protein</fullName>
    </submittedName>
</protein>
<dbReference type="Proteomes" id="UP000006695">
    <property type="component" value="Chromosome"/>
</dbReference>
<reference evidence="1 2" key="1">
    <citation type="submission" date="2007-05" db="EMBL/GenBank/DDBJ databases">
        <title>Complete sequence of Geobacter uraniireducens Rf4.</title>
        <authorList>
            <consortium name="US DOE Joint Genome Institute"/>
            <person name="Copeland A."/>
            <person name="Lucas S."/>
            <person name="Lapidus A."/>
            <person name="Barry K."/>
            <person name="Detter J.C."/>
            <person name="Glavina del Rio T."/>
            <person name="Hammon N."/>
            <person name="Israni S."/>
            <person name="Dalin E."/>
            <person name="Tice H."/>
            <person name="Pitluck S."/>
            <person name="Chertkov O."/>
            <person name="Brettin T."/>
            <person name="Bruce D."/>
            <person name="Han C."/>
            <person name="Schmutz J."/>
            <person name="Larimer F."/>
            <person name="Land M."/>
            <person name="Hauser L."/>
            <person name="Kyrpides N."/>
            <person name="Mikhailova N."/>
            <person name="Shelobolina E."/>
            <person name="Aklujkar M."/>
            <person name="Lovley D."/>
            <person name="Richardson P."/>
        </authorList>
    </citation>
    <scope>NUCLEOTIDE SEQUENCE [LARGE SCALE GENOMIC DNA]</scope>
    <source>
        <strain evidence="1 2">Rf4</strain>
    </source>
</reference>
<keyword evidence="2" id="KW-1185">Reference proteome</keyword>
<dbReference type="HOGENOM" id="CLU_1576266_0_0_7"/>
<dbReference type="GO" id="GO:0003677">
    <property type="term" value="F:DNA binding"/>
    <property type="evidence" value="ECO:0007669"/>
    <property type="project" value="UniProtKB-KW"/>
</dbReference>
<dbReference type="GO" id="GO:0015628">
    <property type="term" value="P:protein secretion by the type II secretion system"/>
    <property type="evidence" value="ECO:0007669"/>
    <property type="project" value="TreeGrafter"/>
</dbReference>
<dbReference type="RefSeq" id="WP_011938974.1">
    <property type="nucleotide sequence ID" value="NC_009483.1"/>
</dbReference>
<dbReference type="GO" id="GO:0015627">
    <property type="term" value="C:type II protein secretion system complex"/>
    <property type="evidence" value="ECO:0007669"/>
    <property type="project" value="TreeGrafter"/>
</dbReference>
<proteinExistence type="predicted"/>
<dbReference type="OrthoDB" id="5296317at2"/>
<dbReference type="InterPro" id="IPR010994">
    <property type="entry name" value="RuvA_2-like"/>
</dbReference>
<dbReference type="Gene3D" id="1.10.150.320">
    <property type="entry name" value="Photosystem II 12 kDa extrinsic protein"/>
    <property type="match status" value="2"/>
</dbReference>
<dbReference type="InterPro" id="IPR051675">
    <property type="entry name" value="Endo/Exo/Phosphatase_dom_1"/>
</dbReference>
<dbReference type="AlphaFoldDB" id="A5G3A4"/>
<dbReference type="SUPFAM" id="SSF47781">
    <property type="entry name" value="RuvA domain 2-like"/>
    <property type="match status" value="2"/>
</dbReference>
<keyword evidence="1" id="KW-0238">DNA-binding</keyword>
<sequence length="169" mass="19029">MRHARILRLVLIWLIIFSTTGAAWAKVMRQYQGKLNINSASAADFSRLPGVGEVIGFRIVKEREHRGKFSDIKDLQGVKGISPRIYNGIKGYVAMQGESKLQVHIDLNTITKSLLLGLPGMTVGEARSIIGYRKAKAFTSVEELKQVPGIDEKRMHELSEWLTVVKQRR</sequence>
<evidence type="ECO:0000313" key="2">
    <source>
        <dbReference type="Proteomes" id="UP000006695"/>
    </source>
</evidence>
<dbReference type="PANTHER" id="PTHR21180:SF32">
    <property type="entry name" value="ENDONUCLEASE_EXONUCLEASE_PHOSPHATASE FAMILY DOMAIN-CONTAINING PROTEIN 1"/>
    <property type="match status" value="1"/>
</dbReference>
<evidence type="ECO:0000313" key="1">
    <source>
        <dbReference type="EMBL" id="ABQ26272.1"/>
    </source>
</evidence>
<organism evidence="1 2">
    <name type="scientific">Geotalea uraniireducens (strain Rf4)</name>
    <name type="common">Geobacter uraniireducens</name>
    <dbReference type="NCBI Taxonomy" id="351605"/>
    <lineage>
        <taxon>Bacteria</taxon>
        <taxon>Pseudomonadati</taxon>
        <taxon>Thermodesulfobacteriota</taxon>
        <taxon>Desulfuromonadia</taxon>
        <taxon>Geobacterales</taxon>
        <taxon>Geobacteraceae</taxon>
        <taxon>Geotalea</taxon>
    </lineage>
</organism>
<dbReference type="EMBL" id="CP000698">
    <property type="protein sequence ID" value="ABQ26272.1"/>
    <property type="molecule type" value="Genomic_DNA"/>
</dbReference>
<dbReference type="PANTHER" id="PTHR21180">
    <property type="entry name" value="ENDONUCLEASE/EXONUCLEASE/PHOSPHATASE FAMILY DOMAIN-CONTAINING PROTEIN 1"/>
    <property type="match status" value="1"/>
</dbReference>
<dbReference type="Pfam" id="PF12836">
    <property type="entry name" value="HHH_3"/>
    <property type="match status" value="2"/>
</dbReference>
<accession>A5G3A4</accession>
<gene>
    <name evidence="1" type="ordered locus">Gura_2082</name>
</gene>
<name>A5G3A4_GEOUR</name>
<dbReference type="KEGG" id="gur:Gura_2082"/>
<dbReference type="STRING" id="351605.Gura_2082"/>